<keyword evidence="5 8" id="KW-1133">Transmembrane helix</keyword>
<comment type="similarity">
    <text evidence="7">Belongs to the glycosyltransferase 87 family.</text>
</comment>
<evidence type="ECO:0000256" key="4">
    <source>
        <dbReference type="ARBA" id="ARBA00022692"/>
    </source>
</evidence>
<feature type="transmembrane region" description="Helical" evidence="8">
    <location>
        <begin position="268"/>
        <end position="289"/>
    </location>
</feature>
<evidence type="ECO:0000313" key="10">
    <source>
        <dbReference type="Proteomes" id="UP000648352"/>
    </source>
</evidence>
<evidence type="ECO:0000256" key="7">
    <source>
        <dbReference type="ARBA" id="ARBA00024033"/>
    </source>
</evidence>
<feature type="transmembrane region" description="Helical" evidence="8">
    <location>
        <begin position="374"/>
        <end position="398"/>
    </location>
</feature>
<feature type="transmembrane region" description="Helical" evidence="8">
    <location>
        <begin position="322"/>
        <end position="338"/>
    </location>
</feature>
<protein>
    <submittedName>
        <fullName evidence="9">DUF2029 domain-containing protein</fullName>
    </submittedName>
</protein>
<evidence type="ECO:0000256" key="8">
    <source>
        <dbReference type="SAM" id="Phobius"/>
    </source>
</evidence>
<feature type="transmembrane region" description="Helical" evidence="8">
    <location>
        <begin position="158"/>
        <end position="184"/>
    </location>
</feature>
<keyword evidence="4 8" id="KW-0812">Transmembrane</keyword>
<dbReference type="EMBL" id="JACSQP010000003">
    <property type="protein sequence ID" value="MBD7957168.1"/>
    <property type="molecule type" value="Genomic_DNA"/>
</dbReference>
<feature type="transmembrane region" description="Helical" evidence="8">
    <location>
        <begin position="120"/>
        <end position="138"/>
    </location>
</feature>
<evidence type="ECO:0000256" key="3">
    <source>
        <dbReference type="ARBA" id="ARBA00022679"/>
    </source>
</evidence>
<organism evidence="9 10">
    <name type="scientific">Microbacterium pullorum</name>
    <dbReference type="NCBI Taxonomy" id="2762236"/>
    <lineage>
        <taxon>Bacteria</taxon>
        <taxon>Bacillati</taxon>
        <taxon>Actinomycetota</taxon>
        <taxon>Actinomycetes</taxon>
        <taxon>Micrococcales</taxon>
        <taxon>Microbacteriaceae</taxon>
        <taxon>Microbacterium</taxon>
    </lineage>
</organism>
<evidence type="ECO:0000313" key="9">
    <source>
        <dbReference type="EMBL" id="MBD7957168.1"/>
    </source>
</evidence>
<keyword evidence="3" id="KW-0808">Transferase</keyword>
<gene>
    <name evidence="9" type="ORF">H9651_05930</name>
</gene>
<evidence type="ECO:0000256" key="2">
    <source>
        <dbReference type="ARBA" id="ARBA00022475"/>
    </source>
</evidence>
<keyword evidence="2" id="KW-1003">Cell membrane</keyword>
<evidence type="ECO:0000256" key="5">
    <source>
        <dbReference type="ARBA" id="ARBA00022989"/>
    </source>
</evidence>
<comment type="subcellular location">
    <subcellularLocation>
        <location evidence="1">Cell membrane</location>
        <topology evidence="1">Multi-pass membrane protein</topology>
    </subcellularLocation>
</comment>
<feature type="transmembrane region" description="Helical" evidence="8">
    <location>
        <begin position="350"/>
        <end position="368"/>
    </location>
</feature>
<reference evidence="9 10" key="1">
    <citation type="submission" date="2020-08" db="EMBL/GenBank/DDBJ databases">
        <title>A Genomic Blueprint of the Chicken Gut Microbiome.</title>
        <authorList>
            <person name="Gilroy R."/>
            <person name="Ravi A."/>
            <person name="Getino M."/>
            <person name="Pursley I."/>
            <person name="Horton D.L."/>
            <person name="Alikhan N.-F."/>
            <person name="Baker D."/>
            <person name="Gharbi K."/>
            <person name="Hall N."/>
            <person name="Watson M."/>
            <person name="Adriaenssens E.M."/>
            <person name="Foster-Nyarko E."/>
            <person name="Jarju S."/>
            <person name="Secka A."/>
            <person name="Antonio M."/>
            <person name="Oren A."/>
            <person name="Chaudhuri R."/>
            <person name="La Ragione R.M."/>
            <person name="Hildebrand F."/>
            <person name="Pallen M.J."/>
        </authorList>
    </citation>
    <scope>NUCLEOTIDE SEQUENCE [LARGE SCALE GENOMIC DNA]</scope>
    <source>
        <strain evidence="9 10">Sa4CUA7</strain>
    </source>
</reference>
<evidence type="ECO:0000256" key="1">
    <source>
        <dbReference type="ARBA" id="ARBA00004651"/>
    </source>
</evidence>
<feature type="transmembrane region" description="Helical" evidence="8">
    <location>
        <begin position="296"/>
        <end position="316"/>
    </location>
</feature>
<sequence>MSRRAVLWVAFVVVHVGVAWLGFVLPNEPMGDVYRVYQPWSACVLWGDVDGFCPGAREIMGITQPWVYPQLALVPMVMAWLFAWAGGYTVGWVVLVTLVDACAFALLVGRARSRGRTTAAWFWLALIGLLGPVGLYRLDGLTAALAVAGCLWLAGRPVLASALLAIGTWIKVWPAALLAAALIAGRRRLPVVLGAAAVTVTVLGVVVVAGGGAHALGFVTGQTDRGLQIEAPVSAYYLWRAALGEPGSHVFYDGELLTFQVTGPQVDVVIALMTPLLAAVVAAIAAIGVRKAWLGARYVVLFPPLALALVTAFIVVNKVGSPQFAAWIAAPLVLGLVLDRHRWWGPATLGLLIAGLTQFVYPVLYGGVLATQPFAIAVLTVRNVLYVALLAWALVRLARVPVPRAARRGILAPAP</sequence>
<name>A0ABR8S137_9MICO</name>
<dbReference type="Pfam" id="PF09594">
    <property type="entry name" value="GT87"/>
    <property type="match status" value="1"/>
</dbReference>
<dbReference type="RefSeq" id="WP_191718310.1">
    <property type="nucleotide sequence ID" value="NZ_JACSQP010000003.1"/>
</dbReference>
<evidence type="ECO:0000256" key="6">
    <source>
        <dbReference type="ARBA" id="ARBA00023136"/>
    </source>
</evidence>
<keyword evidence="6 8" id="KW-0472">Membrane</keyword>
<feature type="transmembrane region" description="Helical" evidence="8">
    <location>
        <begin position="6"/>
        <end position="25"/>
    </location>
</feature>
<accession>A0ABR8S137</accession>
<dbReference type="InterPro" id="IPR018584">
    <property type="entry name" value="GT87"/>
</dbReference>
<feature type="transmembrane region" description="Helical" evidence="8">
    <location>
        <begin position="191"/>
        <end position="216"/>
    </location>
</feature>
<proteinExistence type="inferred from homology"/>
<comment type="caution">
    <text evidence="9">The sequence shown here is derived from an EMBL/GenBank/DDBJ whole genome shotgun (WGS) entry which is preliminary data.</text>
</comment>
<dbReference type="Proteomes" id="UP000648352">
    <property type="component" value="Unassembled WGS sequence"/>
</dbReference>
<keyword evidence="10" id="KW-1185">Reference proteome</keyword>